<dbReference type="CDD" id="cd06261">
    <property type="entry name" value="TM_PBP2"/>
    <property type="match status" value="1"/>
</dbReference>
<name>A0A6S6SU24_9BACT</name>
<keyword evidence="4 7" id="KW-0812">Transmembrane</keyword>
<dbReference type="Gene3D" id="1.10.3720.10">
    <property type="entry name" value="MetI-like"/>
    <property type="match status" value="1"/>
</dbReference>
<dbReference type="PANTHER" id="PTHR43386">
    <property type="entry name" value="OLIGOPEPTIDE TRANSPORT SYSTEM PERMEASE PROTEIN APPC"/>
    <property type="match status" value="1"/>
</dbReference>
<dbReference type="InterPro" id="IPR025966">
    <property type="entry name" value="OppC_N"/>
</dbReference>
<comment type="subcellular location">
    <subcellularLocation>
        <location evidence="1 7">Cell membrane</location>
        <topology evidence="1 7">Multi-pass membrane protein</topology>
    </subcellularLocation>
</comment>
<dbReference type="AlphaFoldDB" id="A0A6S6SU24"/>
<sequence>MFFLNKKRTDIITQSIEYSEDKGYWSIVRKQFYKNRLAVWSLHIFYVILFVAISADFIANERPIYCELDGESHFPIFHQYLVDLGLETWDEKFVSTKWLEQAYDYAIFPPITYSATTRDAKNNKFKSPFGVQNFEEGTNRGWHYLGTERIGQDVAAGMIHGTRTAMLVGLVAMSIATLIGLFFGAISGYFGDDRLKVSRIRIFLNILGFILAIFFAFITNGYIIADLIGNGNLLSGIAVILAWLIGLLVLANLLTIPLKKIPVFSKKVTVALDVIVMRFIEIVNSIPLLILILAIVAIVEKPSVLFVMVIIGAVSWTGIAKFIRAELLRIRRLEYIEAAQAFGYSEFRIIWRHALPNALAPVLIAIAFGVASAILTEAFLSFIGVGIPDDQVTWGSLLKLSRDKFSAWWLAIFPGFAIFITVTIFNLIGEGLTEALDPRLRE</sequence>
<feature type="transmembrane region" description="Helical" evidence="7">
    <location>
        <begin position="305"/>
        <end position="323"/>
    </location>
</feature>
<evidence type="ECO:0000256" key="5">
    <source>
        <dbReference type="ARBA" id="ARBA00022989"/>
    </source>
</evidence>
<feature type="transmembrane region" description="Helical" evidence="7">
    <location>
        <begin position="279"/>
        <end position="299"/>
    </location>
</feature>
<proteinExistence type="inferred from homology"/>
<feature type="transmembrane region" description="Helical" evidence="7">
    <location>
        <begin position="237"/>
        <end position="258"/>
    </location>
</feature>
<feature type="transmembrane region" description="Helical" evidence="7">
    <location>
        <begin position="167"/>
        <end position="190"/>
    </location>
</feature>
<keyword evidence="3" id="KW-1003">Cell membrane</keyword>
<feature type="transmembrane region" description="Helical" evidence="7">
    <location>
        <begin position="407"/>
        <end position="429"/>
    </location>
</feature>
<dbReference type="InterPro" id="IPR035906">
    <property type="entry name" value="MetI-like_sf"/>
</dbReference>
<organism evidence="9">
    <name type="scientific">uncultured Aureispira sp</name>
    <dbReference type="NCBI Taxonomy" id="1331704"/>
    <lineage>
        <taxon>Bacteria</taxon>
        <taxon>Pseudomonadati</taxon>
        <taxon>Bacteroidota</taxon>
        <taxon>Saprospiria</taxon>
        <taxon>Saprospirales</taxon>
        <taxon>Saprospiraceae</taxon>
        <taxon>Aureispira</taxon>
        <taxon>environmental samples</taxon>
    </lineage>
</organism>
<dbReference type="PROSITE" id="PS50928">
    <property type="entry name" value="ABC_TM1"/>
    <property type="match status" value="1"/>
</dbReference>
<keyword evidence="5 7" id="KW-1133">Transmembrane helix</keyword>
<evidence type="ECO:0000313" key="9">
    <source>
        <dbReference type="EMBL" id="CAA6806488.1"/>
    </source>
</evidence>
<dbReference type="Pfam" id="PF12911">
    <property type="entry name" value="OppC_N"/>
    <property type="match status" value="1"/>
</dbReference>
<feature type="transmembrane region" description="Helical" evidence="7">
    <location>
        <begin position="202"/>
        <end position="225"/>
    </location>
</feature>
<evidence type="ECO:0000256" key="6">
    <source>
        <dbReference type="ARBA" id="ARBA00023136"/>
    </source>
</evidence>
<evidence type="ECO:0000256" key="3">
    <source>
        <dbReference type="ARBA" id="ARBA00022475"/>
    </source>
</evidence>
<dbReference type="EMBL" id="CACVAQ010000119">
    <property type="protein sequence ID" value="CAA6806488.1"/>
    <property type="molecule type" value="Genomic_DNA"/>
</dbReference>
<dbReference type="GO" id="GO:0055085">
    <property type="term" value="P:transmembrane transport"/>
    <property type="evidence" value="ECO:0007669"/>
    <property type="project" value="InterPro"/>
</dbReference>
<dbReference type="InterPro" id="IPR050366">
    <property type="entry name" value="BP-dependent_transpt_permease"/>
</dbReference>
<evidence type="ECO:0000256" key="7">
    <source>
        <dbReference type="RuleBase" id="RU363032"/>
    </source>
</evidence>
<dbReference type="InterPro" id="IPR000515">
    <property type="entry name" value="MetI-like"/>
</dbReference>
<evidence type="ECO:0000259" key="8">
    <source>
        <dbReference type="PROSITE" id="PS50928"/>
    </source>
</evidence>
<feature type="transmembrane region" description="Helical" evidence="7">
    <location>
        <begin position="358"/>
        <end position="387"/>
    </location>
</feature>
<feature type="domain" description="ABC transmembrane type-1" evidence="8">
    <location>
        <begin position="228"/>
        <end position="429"/>
    </location>
</feature>
<reference evidence="9" key="1">
    <citation type="submission" date="2020-01" db="EMBL/GenBank/DDBJ databases">
        <authorList>
            <person name="Meier V. D."/>
            <person name="Meier V D."/>
        </authorList>
    </citation>
    <scope>NUCLEOTIDE SEQUENCE</scope>
    <source>
        <strain evidence="9">HLG_WM_MAG_10</strain>
    </source>
</reference>
<keyword evidence="2 7" id="KW-0813">Transport</keyword>
<dbReference type="PANTHER" id="PTHR43386:SF1">
    <property type="entry name" value="D,D-DIPEPTIDE TRANSPORT SYSTEM PERMEASE PROTEIN DDPC-RELATED"/>
    <property type="match status" value="1"/>
</dbReference>
<dbReference type="Pfam" id="PF00528">
    <property type="entry name" value="BPD_transp_1"/>
    <property type="match status" value="1"/>
</dbReference>
<evidence type="ECO:0000256" key="2">
    <source>
        <dbReference type="ARBA" id="ARBA00022448"/>
    </source>
</evidence>
<protein>
    <submittedName>
        <fullName evidence="9">ABC transporter permease</fullName>
    </submittedName>
</protein>
<gene>
    <name evidence="9" type="ORF">HELGO_WM34467</name>
</gene>
<evidence type="ECO:0000256" key="4">
    <source>
        <dbReference type="ARBA" id="ARBA00022692"/>
    </source>
</evidence>
<feature type="transmembrane region" description="Helical" evidence="7">
    <location>
        <begin position="37"/>
        <end position="59"/>
    </location>
</feature>
<dbReference type="GO" id="GO:0005886">
    <property type="term" value="C:plasma membrane"/>
    <property type="evidence" value="ECO:0007669"/>
    <property type="project" value="UniProtKB-SubCell"/>
</dbReference>
<keyword evidence="6 7" id="KW-0472">Membrane</keyword>
<accession>A0A6S6SU24</accession>
<dbReference type="SUPFAM" id="SSF161098">
    <property type="entry name" value="MetI-like"/>
    <property type="match status" value="1"/>
</dbReference>
<comment type="similarity">
    <text evidence="7">Belongs to the binding-protein-dependent transport system permease family.</text>
</comment>
<evidence type="ECO:0000256" key="1">
    <source>
        <dbReference type="ARBA" id="ARBA00004651"/>
    </source>
</evidence>